<organism evidence="3 4">
    <name type="scientific">Globodera pallida</name>
    <name type="common">Potato cyst nematode worm</name>
    <name type="synonym">Heterodera pallida</name>
    <dbReference type="NCBI Taxonomy" id="36090"/>
    <lineage>
        <taxon>Eukaryota</taxon>
        <taxon>Metazoa</taxon>
        <taxon>Ecdysozoa</taxon>
        <taxon>Nematoda</taxon>
        <taxon>Chromadorea</taxon>
        <taxon>Rhabditida</taxon>
        <taxon>Tylenchina</taxon>
        <taxon>Tylenchomorpha</taxon>
        <taxon>Tylenchoidea</taxon>
        <taxon>Heteroderidae</taxon>
        <taxon>Heteroderinae</taxon>
        <taxon>Globodera</taxon>
    </lineage>
</organism>
<keyword evidence="1" id="KW-1133">Transmembrane helix</keyword>
<protein>
    <submittedName>
        <fullName evidence="4">Conserved secreted protein</fullName>
    </submittedName>
</protein>
<evidence type="ECO:0000313" key="4">
    <source>
        <dbReference type="WBParaSite" id="GPLIN_000197000"/>
    </source>
</evidence>
<keyword evidence="1" id="KW-0472">Membrane</keyword>
<dbReference type="AlphaFoldDB" id="A0A183BMY5"/>
<accession>A0A183BMY5</accession>
<feature type="transmembrane region" description="Helical" evidence="1">
    <location>
        <begin position="170"/>
        <end position="188"/>
    </location>
</feature>
<reference evidence="4" key="2">
    <citation type="submission" date="2016-06" db="UniProtKB">
        <authorList>
            <consortium name="WormBaseParasite"/>
        </authorList>
    </citation>
    <scope>IDENTIFICATION</scope>
</reference>
<feature type="signal peptide" evidence="2">
    <location>
        <begin position="1"/>
        <end position="24"/>
    </location>
</feature>
<dbReference type="WBParaSite" id="GPLIN_000197000">
    <property type="protein sequence ID" value="GPLIN_000197000"/>
    <property type="gene ID" value="GPLIN_000197000"/>
</dbReference>
<keyword evidence="1" id="KW-0812">Transmembrane</keyword>
<evidence type="ECO:0000313" key="3">
    <source>
        <dbReference type="Proteomes" id="UP000050741"/>
    </source>
</evidence>
<dbReference type="Proteomes" id="UP000050741">
    <property type="component" value="Unassembled WGS sequence"/>
</dbReference>
<keyword evidence="2" id="KW-0732">Signal</keyword>
<proteinExistence type="predicted"/>
<sequence length="189" mass="20914">MDSIAKMIAVVTLLVISGTEEAEGLKCPFQFIWENETRAGAELAKYAVNIKKDWEFTKEKTEKTKTPECSKKDKYCVTFYCIDVKNHAMWAAFICADKRENGVCKESDLRYCRGALTAQCNSCEKDNCNQNLINALNPTTTTSTTTTTKTTTQTPSVIMSTAGGEVSARLSAIPVLLLFGSMLIFHLLV</sequence>
<keyword evidence="3" id="KW-1185">Reference proteome</keyword>
<feature type="chain" id="PRO_5008146356" evidence="2">
    <location>
        <begin position="25"/>
        <end position="189"/>
    </location>
</feature>
<evidence type="ECO:0000256" key="1">
    <source>
        <dbReference type="SAM" id="Phobius"/>
    </source>
</evidence>
<evidence type="ECO:0000256" key="2">
    <source>
        <dbReference type="SAM" id="SignalP"/>
    </source>
</evidence>
<reference evidence="3" key="1">
    <citation type="submission" date="2014-05" db="EMBL/GenBank/DDBJ databases">
        <title>The genome and life-stage specific transcriptomes of Globodera pallida elucidate key aspects of plant parasitism by a cyst nematode.</title>
        <authorList>
            <person name="Cotton J.A."/>
            <person name="Lilley C.J."/>
            <person name="Jones L.M."/>
            <person name="Kikuchi T."/>
            <person name="Reid A.J."/>
            <person name="Thorpe P."/>
            <person name="Tsai I.J."/>
            <person name="Beasley H."/>
            <person name="Blok V."/>
            <person name="Cock P.J.A."/>
            <person name="Van den Akker S.E."/>
            <person name="Holroyd N."/>
            <person name="Hunt M."/>
            <person name="Mantelin S."/>
            <person name="Naghra H."/>
            <person name="Pain A."/>
            <person name="Palomares-Rius J.E."/>
            <person name="Zarowiecki M."/>
            <person name="Berriman M."/>
            <person name="Jones J.T."/>
            <person name="Urwin P.E."/>
        </authorList>
    </citation>
    <scope>NUCLEOTIDE SEQUENCE [LARGE SCALE GENOMIC DNA]</scope>
    <source>
        <strain evidence="3">Lindley</strain>
    </source>
</reference>
<name>A0A183BMY5_GLOPA</name>